<dbReference type="InParanoid" id="C5L0U6"/>
<dbReference type="Pfam" id="PF07496">
    <property type="entry name" value="zf-CW"/>
    <property type="match status" value="1"/>
</dbReference>
<feature type="region of interest" description="Disordered" evidence="4">
    <location>
        <begin position="205"/>
        <end position="277"/>
    </location>
</feature>
<reference evidence="6 7" key="1">
    <citation type="submission" date="2008-07" db="EMBL/GenBank/DDBJ databases">
        <authorList>
            <person name="El-Sayed N."/>
            <person name="Caler E."/>
            <person name="Inman J."/>
            <person name="Amedeo P."/>
            <person name="Hass B."/>
            <person name="Wortman J."/>
        </authorList>
    </citation>
    <scope>NUCLEOTIDE SEQUENCE [LARGE SCALE GENOMIC DNA]</scope>
    <source>
        <strain evidence="7">ATCC 50983 / TXsc</strain>
    </source>
</reference>
<evidence type="ECO:0000313" key="6">
    <source>
        <dbReference type="EMBL" id="EER09588.1"/>
    </source>
</evidence>
<dbReference type="InterPro" id="IPR011124">
    <property type="entry name" value="Znf_CW"/>
</dbReference>
<dbReference type="Proteomes" id="UP000007800">
    <property type="component" value="Unassembled WGS sequence"/>
</dbReference>
<feature type="compositionally biased region" description="Low complexity" evidence="4">
    <location>
        <begin position="150"/>
        <end position="162"/>
    </location>
</feature>
<name>C5L0U6_PERM5</name>
<feature type="domain" description="CW-type" evidence="5">
    <location>
        <begin position="160"/>
        <end position="213"/>
    </location>
</feature>
<feature type="compositionally biased region" description="Basic and acidic residues" evidence="4">
    <location>
        <begin position="212"/>
        <end position="224"/>
    </location>
</feature>
<dbReference type="GO" id="GO:0008270">
    <property type="term" value="F:zinc ion binding"/>
    <property type="evidence" value="ECO:0007669"/>
    <property type="project" value="UniProtKB-KW"/>
</dbReference>
<dbReference type="RefSeq" id="XP_002777793.1">
    <property type="nucleotide sequence ID" value="XM_002777747.1"/>
</dbReference>
<dbReference type="OrthoDB" id="482364at2759"/>
<dbReference type="Gene3D" id="3.30.40.100">
    <property type="match status" value="1"/>
</dbReference>
<feature type="compositionally biased region" description="Low complexity" evidence="4">
    <location>
        <begin position="257"/>
        <end position="267"/>
    </location>
</feature>
<dbReference type="OMA" id="QGAHNNS"/>
<evidence type="ECO:0000313" key="7">
    <source>
        <dbReference type="Proteomes" id="UP000007800"/>
    </source>
</evidence>
<organism evidence="7">
    <name type="scientific">Perkinsus marinus (strain ATCC 50983 / TXsc)</name>
    <dbReference type="NCBI Taxonomy" id="423536"/>
    <lineage>
        <taxon>Eukaryota</taxon>
        <taxon>Sar</taxon>
        <taxon>Alveolata</taxon>
        <taxon>Perkinsozoa</taxon>
        <taxon>Perkinsea</taxon>
        <taxon>Perkinsida</taxon>
        <taxon>Perkinsidae</taxon>
        <taxon>Perkinsus</taxon>
    </lineage>
</organism>
<accession>C5L0U6</accession>
<dbReference type="GeneID" id="9052513"/>
<evidence type="ECO:0000259" key="5">
    <source>
        <dbReference type="PROSITE" id="PS51050"/>
    </source>
</evidence>
<feature type="compositionally biased region" description="Polar residues" evidence="4">
    <location>
        <begin position="1"/>
        <end position="23"/>
    </location>
</feature>
<keyword evidence="1" id="KW-0479">Metal-binding</keyword>
<gene>
    <name evidence="6" type="ORF">Pmar_PMAR008728</name>
</gene>
<evidence type="ECO:0000256" key="1">
    <source>
        <dbReference type="ARBA" id="ARBA00022723"/>
    </source>
</evidence>
<keyword evidence="2" id="KW-0863">Zinc-finger</keyword>
<feature type="region of interest" description="Disordered" evidence="4">
    <location>
        <begin position="104"/>
        <end position="162"/>
    </location>
</feature>
<dbReference type="EMBL" id="GG678140">
    <property type="protein sequence ID" value="EER09588.1"/>
    <property type="molecule type" value="Genomic_DNA"/>
</dbReference>
<dbReference type="PROSITE" id="PS51050">
    <property type="entry name" value="ZF_CW"/>
    <property type="match status" value="1"/>
</dbReference>
<keyword evidence="3" id="KW-0862">Zinc</keyword>
<evidence type="ECO:0000256" key="2">
    <source>
        <dbReference type="ARBA" id="ARBA00022771"/>
    </source>
</evidence>
<keyword evidence="7" id="KW-1185">Reference proteome</keyword>
<proteinExistence type="predicted"/>
<sequence>MQDSVVMSATTSQQGAHNNSSDGQAGGEGGVKKNEGAQDQLIPPSYPYSLRSPVAKKKQTDEVSSKTSRKRTGSATSSIDSAAATIGSAEQECISMEVASAGDLISARQRSRSRSRVPSNDGDVKTQAVKSVEKAPKRRRSGSSRREVSGAPEAPGAGPPIADVYWVQCSSPTCEKWRIVTKEIFDKFNENPDLPVYCAQLGSACSEPDDAENYKAPEKQRESTADDMQSIPPQPSAVPVIITTAPTDEIREEQETVVKTTEQESSVDSQPVEHPLV</sequence>
<dbReference type="AlphaFoldDB" id="C5L0U6"/>
<protein>
    <recommendedName>
        <fullName evidence="5">CW-type domain-containing protein</fullName>
    </recommendedName>
</protein>
<evidence type="ECO:0000256" key="3">
    <source>
        <dbReference type="ARBA" id="ARBA00022833"/>
    </source>
</evidence>
<feature type="region of interest" description="Disordered" evidence="4">
    <location>
        <begin position="1"/>
        <end position="84"/>
    </location>
</feature>
<feature type="compositionally biased region" description="Low complexity" evidence="4">
    <location>
        <begin position="73"/>
        <end position="84"/>
    </location>
</feature>
<evidence type="ECO:0000256" key="4">
    <source>
        <dbReference type="SAM" id="MobiDB-lite"/>
    </source>
</evidence>